<evidence type="ECO:0000259" key="1">
    <source>
        <dbReference type="SMART" id="SM00923"/>
    </source>
</evidence>
<proteinExistence type="predicted"/>
<dbReference type="PANTHER" id="PTHR38444:SF1">
    <property type="entry name" value="ENTEROBACTIN BIOSYNTHESIS PROTEIN YBDZ"/>
    <property type="match status" value="1"/>
</dbReference>
<dbReference type="AlphaFoldDB" id="A0A1A6BMZ4"/>
<evidence type="ECO:0000313" key="2">
    <source>
        <dbReference type="EMBL" id="OBS03713.1"/>
    </source>
</evidence>
<dbReference type="SUPFAM" id="SSF160582">
    <property type="entry name" value="MbtH-like"/>
    <property type="match status" value="1"/>
</dbReference>
<dbReference type="RefSeq" id="WP_065132180.1">
    <property type="nucleotide sequence ID" value="NZ_JACKSU010000009.1"/>
</dbReference>
<sequence>MHTNPFDDVARLFSVVVNDEGQHSLWPVAVEVPAGWRKIWGEATRAECLDYVERAWTDMRPASLREPIG</sequence>
<dbReference type="SMART" id="SM00923">
    <property type="entry name" value="MbtH"/>
    <property type="match status" value="1"/>
</dbReference>
<evidence type="ECO:0000313" key="3">
    <source>
        <dbReference type="EMBL" id="ORV72949.1"/>
    </source>
</evidence>
<evidence type="ECO:0000313" key="4">
    <source>
        <dbReference type="Proteomes" id="UP000093757"/>
    </source>
</evidence>
<comment type="caution">
    <text evidence="2">The sequence shown here is derived from an EMBL/GenBank/DDBJ whole genome shotgun (WGS) entry which is preliminary data.</text>
</comment>
<dbReference type="OrthoDB" id="7584480at2"/>
<dbReference type="InterPro" id="IPR005153">
    <property type="entry name" value="MbtH-like_dom"/>
</dbReference>
<protein>
    <submittedName>
        <fullName evidence="2">Protein mbtH</fullName>
    </submittedName>
</protein>
<name>A0A1A6BMZ4_MYCGO</name>
<dbReference type="GO" id="GO:0005829">
    <property type="term" value="C:cytosol"/>
    <property type="evidence" value="ECO:0007669"/>
    <property type="project" value="TreeGrafter"/>
</dbReference>
<reference evidence="3 5" key="1">
    <citation type="submission" date="2016-01" db="EMBL/GenBank/DDBJ databases">
        <title>The new phylogeny of the genus Mycobacterium.</title>
        <authorList>
            <person name="Tarcisio F."/>
            <person name="Conor M."/>
            <person name="Antonella G."/>
            <person name="Elisabetta G."/>
            <person name="Giulia F.S."/>
            <person name="Sara T."/>
            <person name="Anna F."/>
            <person name="Clotilde B."/>
            <person name="Roberto B."/>
            <person name="Veronica D.S."/>
            <person name="Fabio R."/>
            <person name="Monica P."/>
            <person name="Olivier J."/>
            <person name="Enrico T."/>
            <person name="Nicola S."/>
        </authorList>
    </citation>
    <scope>NUCLEOTIDE SEQUENCE [LARGE SCALE GENOMIC DNA]</scope>
    <source>
        <strain evidence="3 5">DSM 44160</strain>
    </source>
</reference>
<accession>A0A1A6BMZ4</accession>
<dbReference type="Pfam" id="PF03621">
    <property type="entry name" value="MbtH"/>
    <property type="match status" value="1"/>
</dbReference>
<organism evidence="2 4">
    <name type="scientific">Mycobacterium gordonae</name>
    <dbReference type="NCBI Taxonomy" id="1778"/>
    <lineage>
        <taxon>Bacteria</taxon>
        <taxon>Bacillati</taxon>
        <taxon>Actinomycetota</taxon>
        <taxon>Actinomycetes</taxon>
        <taxon>Mycobacteriales</taxon>
        <taxon>Mycobacteriaceae</taxon>
        <taxon>Mycobacterium</taxon>
    </lineage>
</organism>
<keyword evidence="5" id="KW-1185">Reference proteome</keyword>
<dbReference type="PANTHER" id="PTHR38444">
    <property type="entry name" value="ENTEROBACTIN BIOSYNTHESIS PROTEIN YBDZ"/>
    <property type="match status" value="1"/>
</dbReference>
<dbReference type="Proteomes" id="UP000193928">
    <property type="component" value="Unassembled WGS sequence"/>
</dbReference>
<dbReference type="GO" id="GO:0019290">
    <property type="term" value="P:siderophore biosynthetic process"/>
    <property type="evidence" value="ECO:0007669"/>
    <property type="project" value="TreeGrafter"/>
</dbReference>
<dbReference type="EMBL" id="MAEM01000042">
    <property type="protein sequence ID" value="OBS03713.1"/>
    <property type="molecule type" value="Genomic_DNA"/>
</dbReference>
<dbReference type="InterPro" id="IPR037407">
    <property type="entry name" value="MLP_fam"/>
</dbReference>
<dbReference type="Proteomes" id="UP000093757">
    <property type="component" value="Unassembled WGS sequence"/>
</dbReference>
<reference evidence="2 4" key="2">
    <citation type="submission" date="2016-06" db="EMBL/GenBank/DDBJ databases">
        <authorList>
            <person name="Kjaerup R.B."/>
            <person name="Dalgaard T.S."/>
            <person name="Juul-Madsen H.R."/>
        </authorList>
    </citation>
    <scope>NUCLEOTIDE SEQUENCE [LARGE SCALE GENOMIC DNA]</scope>
    <source>
        <strain evidence="2 4">1245752.6</strain>
    </source>
</reference>
<feature type="domain" description="MbtH-like" evidence="1">
    <location>
        <begin position="4"/>
        <end position="54"/>
    </location>
</feature>
<evidence type="ECO:0000313" key="5">
    <source>
        <dbReference type="Proteomes" id="UP000193928"/>
    </source>
</evidence>
<dbReference type="InterPro" id="IPR038020">
    <property type="entry name" value="MbtH-like_sf"/>
</dbReference>
<dbReference type="Gene3D" id="3.90.820.10">
    <property type="entry name" value="Structural Genomics, Unknown Function 30-nov-00 1gh9 Mol_id"/>
    <property type="match status" value="1"/>
</dbReference>
<gene>
    <name evidence="2" type="ORF">A9W98_08275</name>
    <name evidence="3" type="ORF">AWC08_02800</name>
</gene>
<dbReference type="EMBL" id="LQOY01000207">
    <property type="protein sequence ID" value="ORV72949.1"/>
    <property type="molecule type" value="Genomic_DNA"/>
</dbReference>